<accession>B6INY2</accession>
<keyword evidence="3" id="KW-1185">Reference proteome</keyword>
<feature type="compositionally biased region" description="Basic and acidic residues" evidence="1">
    <location>
        <begin position="30"/>
        <end position="39"/>
    </location>
</feature>
<evidence type="ECO:0000256" key="1">
    <source>
        <dbReference type="SAM" id="MobiDB-lite"/>
    </source>
</evidence>
<feature type="compositionally biased region" description="Low complexity" evidence="1">
    <location>
        <begin position="13"/>
        <end position="29"/>
    </location>
</feature>
<evidence type="ECO:0000313" key="2">
    <source>
        <dbReference type="EMBL" id="ACI99402.1"/>
    </source>
</evidence>
<dbReference type="EMBL" id="CP000613">
    <property type="protein sequence ID" value="ACI99402.1"/>
    <property type="molecule type" value="Genomic_DNA"/>
</dbReference>
<sequence length="39" mass="4010">MAAMPPGGRRGTRTGCPPGRGSPSGPASRSFREPARSVR</sequence>
<protein>
    <submittedName>
        <fullName evidence="2">Uncharacterized protein</fullName>
    </submittedName>
</protein>
<gene>
    <name evidence="2" type="ordered locus">RC1_2009</name>
</gene>
<dbReference type="Proteomes" id="UP000001591">
    <property type="component" value="Chromosome"/>
</dbReference>
<organism evidence="2 3">
    <name type="scientific">Rhodospirillum centenum (strain ATCC 51521 / SW)</name>
    <dbReference type="NCBI Taxonomy" id="414684"/>
    <lineage>
        <taxon>Bacteria</taxon>
        <taxon>Pseudomonadati</taxon>
        <taxon>Pseudomonadota</taxon>
        <taxon>Alphaproteobacteria</taxon>
        <taxon>Rhodospirillales</taxon>
        <taxon>Rhodospirillaceae</taxon>
        <taxon>Rhodospirillum</taxon>
    </lineage>
</organism>
<evidence type="ECO:0000313" key="3">
    <source>
        <dbReference type="Proteomes" id="UP000001591"/>
    </source>
</evidence>
<reference evidence="2 3" key="1">
    <citation type="journal article" date="2010" name="BMC Genomics">
        <title>Metabolic flexibility revealed in the genome of the cyst-forming alpha-1 proteobacterium Rhodospirillum centenum.</title>
        <authorList>
            <person name="Lu Y.K."/>
            <person name="Marden J."/>
            <person name="Han M."/>
            <person name="Swingley W.D."/>
            <person name="Mastrian S.D."/>
            <person name="Chowdhury S.R."/>
            <person name="Hao J."/>
            <person name="Helmy T."/>
            <person name="Kim S."/>
            <person name="Kurdoglu A.A."/>
            <person name="Matthies H.J."/>
            <person name="Rollo D."/>
            <person name="Stothard P."/>
            <person name="Blankenship R.E."/>
            <person name="Bauer C.E."/>
            <person name="Touchman J.W."/>
        </authorList>
    </citation>
    <scope>NUCLEOTIDE SEQUENCE [LARGE SCALE GENOMIC DNA]</scope>
    <source>
        <strain evidence="3">ATCC 51521 / SW</strain>
    </source>
</reference>
<dbReference type="KEGG" id="rce:RC1_2009"/>
<dbReference type="HOGENOM" id="CLU_3316017_0_0_5"/>
<dbReference type="AlphaFoldDB" id="B6INY2"/>
<proteinExistence type="predicted"/>
<name>B6INY2_RHOCS</name>
<dbReference type="STRING" id="414684.RC1_2009"/>
<feature type="region of interest" description="Disordered" evidence="1">
    <location>
        <begin position="1"/>
        <end position="39"/>
    </location>
</feature>